<dbReference type="PROSITE" id="PS00633">
    <property type="entry name" value="BROMODOMAIN_1"/>
    <property type="match status" value="1"/>
</dbReference>
<dbReference type="GO" id="GO:0008270">
    <property type="term" value="F:zinc ion binding"/>
    <property type="evidence" value="ECO:0007669"/>
    <property type="project" value="UniProtKB-KW"/>
</dbReference>
<evidence type="ECO:0000256" key="2">
    <source>
        <dbReference type="ARBA" id="ARBA00022723"/>
    </source>
</evidence>
<dbReference type="Gene3D" id="1.20.920.10">
    <property type="entry name" value="Bromodomain-like"/>
    <property type="match status" value="1"/>
</dbReference>
<dbReference type="Pfam" id="PF13832">
    <property type="entry name" value="zf-HC5HC2H_2"/>
    <property type="match status" value="1"/>
</dbReference>
<dbReference type="FunFam" id="3.30.40.10:FF:000008">
    <property type="entry name" value="Bromodomain containing 1, isoform CRA_a"/>
    <property type="match status" value="1"/>
</dbReference>
<gene>
    <name evidence="13" type="ORF">QR680_006005</name>
</gene>
<feature type="compositionally biased region" description="Basic and acidic residues" evidence="9">
    <location>
        <begin position="670"/>
        <end position="679"/>
    </location>
</feature>
<dbReference type="InterPro" id="IPR019787">
    <property type="entry name" value="Znf_PHD-finger"/>
</dbReference>
<dbReference type="InterPro" id="IPR036427">
    <property type="entry name" value="Bromodomain-like_sf"/>
</dbReference>
<dbReference type="InterPro" id="IPR019786">
    <property type="entry name" value="Zinc_finger_PHD-type_CS"/>
</dbReference>
<dbReference type="InterPro" id="IPR013083">
    <property type="entry name" value="Znf_RING/FYVE/PHD"/>
</dbReference>
<dbReference type="GO" id="GO:0006357">
    <property type="term" value="P:regulation of transcription by RNA polymerase II"/>
    <property type="evidence" value="ECO:0007669"/>
    <property type="project" value="TreeGrafter"/>
</dbReference>
<feature type="domain" description="PHD-type" evidence="12">
    <location>
        <begin position="216"/>
        <end position="332"/>
    </location>
</feature>
<accession>A0AA39HW65</accession>
<dbReference type="SUPFAM" id="SSF47370">
    <property type="entry name" value="Bromodomain"/>
    <property type="match status" value="1"/>
</dbReference>
<keyword evidence="6 7" id="KW-0103">Bromodomain</keyword>
<dbReference type="SMART" id="SM00249">
    <property type="entry name" value="PHD"/>
    <property type="match status" value="2"/>
</dbReference>
<feature type="region of interest" description="Disordered" evidence="9">
    <location>
        <begin position="703"/>
        <end position="735"/>
    </location>
</feature>
<proteinExistence type="predicted"/>
<keyword evidence="1" id="KW-0597">Phosphoprotein</keyword>
<feature type="region of interest" description="Disordered" evidence="9">
    <location>
        <begin position="1"/>
        <end position="35"/>
    </location>
</feature>
<evidence type="ECO:0000259" key="12">
    <source>
        <dbReference type="PROSITE" id="PS51805"/>
    </source>
</evidence>
<evidence type="ECO:0000256" key="9">
    <source>
        <dbReference type="SAM" id="MobiDB-lite"/>
    </source>
</evidence>
<sequence length="735" mass="83988">MVIEEPGQCEVGDVKAEAGVEGDAAEGDEDDDLDDDFPLEISFRNDPVEAREIFENIRNSESTVKNHEVEYSVKPEEPFCVERSEELLANNYVSFDARWREQNATEYDMDNQDIIFVRKINVLREQRQVEPLSHEKFELVMDALEKNSYFKKLGTRKEEDPNAVCCVCIDGETDDQNQIIFCDLCNIAVHQDCYGVPYVPAGEWYCRRCTLSPTVSVKCILCGRGGGAFKQTSDGQWVHVICTIWINETCFGNPIFMEPVQNTERAIEVRKNLKCVVCREKVGACIQCSFGTCARAFHVACAVRAKEFEMVTEEVDENSDVVIRKAFCPEHCSSKEIRERTKKMLLRKKGLQFDLKPEAPEVISISIVDILPERIEAIAAEYEVASIDDIVGYWKYRREQRLGMPLLRSLQKAMKKMMRDGEGDKIDDEEYDTDEGSVAEDDSVEDDQSQAESNVETLETESTESLGTEVHSVDQEDDTLPEIEQLKRVHKYTSMLRDRAKLKFELTDVKLKIFMKQTSSGNQLRERLQATIEQLVEKDSTEVFTQPVSEADVPGYRSVIKKPMDLSKMQSKIEEGLYATCSEFMADFKRMISNCKFFNQHNEFYLNYAALYEKDCKPILDQMQLEEKDTDPEVLQEMNPQPSACPRPDQKEPKKEPVVSTPSRSMKRRISIDEADPTRVKKNVKQNDGGLVQSSLYKFFSRDLPAVPSTENDENGSPRSPLTPSRRSRRTGART</sequence>
<dbReference type="Gene3D" id="3.30.40.10">
    <property type="entry name" value="Zinc/RING finger domain, C3HC4 (zinc finger)"/>
    <property type="match status" value="2"/>
</dbReference>
<keyword evidence="2" id="KW-0479">Metal-binding</keyword>
<evidence type="ECO:0000256" key="3">
    <source>
        <dbReference type="ARBA" id="ARBA00022737"/>
    </source>
</evidence>
<dbReference type="PROSITE" id="PS50014">
    <property type="entry name" value="BROMODOMAIN_2"/>
    <property type="match status" value="1"/>
</dbReference>
<feature type="compositionally biased region" description="Acidic residues" evidence="9">
    <location>
        <begin position="23"/>
        <end position="35"/>
    </location>
</feature>
<dbReference type="InterPro" id="IPR050701">
    <property type="entry name" value="Histone_Mod_Regulator"/>
</dbReference>
<dbReference type="Pfam" id="PF10513">
    <property type="entry name" value="EPL1"/>
    <property type="match status" value="1"/>
</dbReference>
<evidence type="ECO:0000256" key="7">
    <source>
        <dbReference type="PROSITE-ProRule" id="PRU00035"/>
    </source>
</evidence>
<feature type="domain" description="Bromo" evidence="10">
    <location>
        <begin position="536"/>
        <end position="606"/>
    </location>
</feature>
<evidence type="ECO:0000256" key="8">
    <source>
        <dbReference type="PROSITE-ProRule" id="PRU00146"/>
    </source>
</evidence>
<keyword evidence="3" id="KW-0677">Repeat</keyword>
<evidence type="ECO:0000256" key="6">
    <source>
        <dbReference type="ARBA" id="ARBA00023117"/>
    </source>
</evidence>
<evidence type="ECO:0000313" key="14">
    <source>
        <dbReference type="Proteomes" id="UP001175271"/>
    </source>
</evidence>
<dbReference type="EMBL" id="JAUCMV010000003">
    <property type="protein sequence ID" value="KAK0412048.1"/>
    <property type="molecule type" value="Genomic_DNA"/>
</dbReference>
<dbReference type="PANTHER" id="PTHR13793">
    <property type="entry name" value="PHD FINGER PROTEINS"/>
    <property type="match status" value="1"/>
</dbReference>
<dbReference type="AlphaFoldDB" id="A0AA39HW65"/>
<keyword evidence="4 8" id="KW-0863">Zinc-finger</keyword>
<evidence type="ECO:0000259" key="11">
    <source>
        <dbReference type="PROSITE" id="PS50016"/>
    </source>
</evidence>
<dbReference type="Pfam" id="PF13831">
    <property type="entry name" value="PHD_2"/>
    <property type="match status" value="1"/>
</dbReference>
<feature type="compositionally biased region" description="Basic and acidic residues" evidence="9">
    <location>
        <begin position="648"/>
        <end position="657"/>
    </location>
</feature>
<evidence type="ECO:0000259" key="10">
    <source>
        <dbReference type="PROSITE" id="PS50014"/>
    </source>
</evidence>
<dbReference type="Proteomes" id="UP001175271">
    <property type="component" value="Unassembled WGS sequence"/>
</dbReference>
<dbReference type="PROSITE" id="PS51805">
    <property type="entry name" value="EPHD"/>
    <property type="match status" value="1"/>
</dbReference>
<keyword evidence="14" id="KW-1185">Reference proteome</keyword>
<dbReference type="InterPro" id="IPR001965">
    <property type="entry name" value="Znf_PHD"/>
</dbReference>
<evidence type="ECO:0000256" key="1">
    <source>
        <dbReference type="ARBA" id="ARBA00022553"/>
    </source>
</evidence>
<dbReference type="CDD" id="cd15492">
    <property type="entry name" value="PHD_BRPF_JADE_like"/>
    <property type="match status" value="1"/>
</dbReference>
<feature type="region of interest" description="Disordered" evidence="9">
    <location>
        <begin position="631"/>
        <end position="688"/>
    </location>
</feature>
<dbReference type="SUPFAM" id="SSF57903">
    <property type="entry name" value="FYVE/PHD zinc finger"/>
    <property type="match status" value="1"/>
</dbReference>
<protein>
    <submittedName>
        <fullName evidence="13">Uncharacterized protein</fullName>
    </submittedName>
</protein>
<dbReference type="PRINTS" id="PR00503">
    <property type="entry name" value="BROMODOMAIN"/>
</dbReference>
<dbReference type="PANTHER" id="PTHR13793:SF107">
    <property type="entry name" value="BROMODOMAIN-CONTAINING PROTEIN HOMOLOG"/>
    <property type="match status" value="1"/>
</dbReference>
<feature type="region of interest" description="Disordered" evidence="9">
    <location>
        <begin position="418"/>
        <end position="477"/>
    </location>
</feature>
<dbReference type="InterPro" id="IPR011011">
    <property type="entry name" value="Znf_FYVE_PHD"/>
</dbReference>
<name>A0AA39HW65_9BILA</name>
<dbReference type="SMART" id="SM00297">
    <property type="entry name" value="BROMO"/>
    <property type="match status" value="1"/>
</dbReference>
<dbReference type="InterPro" id="IPR001487">
    <property type="entry name" value="Bromodomain"/>
</dbReference>
<feature type="compositionally biased region" description="Basic residues" evidence="9">
    <location>
        <begin position="726"/>
        <end position="735"/>
    </location>
</feature>
<reference evidence="13" key="1">
    <citation type="submission" date="2023-06" db="EMBL/GenBank/DDBJ databases">
        <title>Genomic analysis of the entomopathogenic nematode Steinernema hermaphroditum.</title>
        <authorList>
            <person name="Schwarz E.M."/>
            <person name="Heppert J.K."/>
            <person name="Baniya A."/>
            <person name="Schwartz H.T."/>
            <person name="Tan C.-H."/>
            <person name="Antoshechkin I."/>
            <person name="Sternberg P.W."/>
            <person name="Goodrich-Blair H."/>
            <person name="Dillman A.R."/>
        </authorList>
    </citation>
    <scope>NUCLEOTIDE SEQUENCE</scope>
    <source>
        <strain evidence="13">PS9179</strain>
        <tissue evidence="13">Whole animal</tissue>
    </source>
</reference>
<dbReference type="PROSITE" id="PS50016">
    <property type="entry name" value="ZF_PHD_2"/>
    <property type="match status" value="1"/>
</dbReference>
<dbReference type="Pfam" id="PF00439">
    <property type="entry name" value="Bromodomain"/>
    <property type="match status" value="1"/>
</dbReference>
<evidence type="ECO:0000313" key="13">
    <source>
        <dbReference type="EMBL" id="KAK0412048.1"/>
    </source>
</evidence>
<dbReference type="InterPro" id="IPR018359">
    <property type="entry name" value="Bromodomain_CS"/>
</dbReference>
<evidence type="ECO:0000256" key="4">
    <source>
        <dbReference type="ARBA" id="ARBA00022771"/>
    </source>
</evidence>
<dbReference type="InterPro" id="IPR019542">
    <property type="entry name" value="Enhancer_polycomb-like_N"/>
</dbReference>
<dbReference type="InterPro" id="IPR034732">
    <property type="entry name" value="EPHD"/>
</dbReference>
<dbReference type="PROSITE" id="PS01359">
    <property type="entry name" value="ZF_PHD_1"/>
    <property type="match status" value="1"/>
</dbReference>
<organism evidence="13 14">
    <name type="scientific">Steinernema hermaphroditum</name>
    <dbReference type="NCBI Taxonomy" id="289476"/>
    <lineage>
        <taxon>Eukaryota</taxon>
        <taxon>Metazoa</taxon>
        <taxon>Ecdysozoa</taxon>
        <taxon>Nematoda</taxon>
        <taxon>Chromadorea</taxon>
        <taxon>Rhabditida</taxon>
        <taxon>Tylenchina</taxon>
        <taxon>Panagrolaimomorpha</taxon>
        <taxon>Strongyloidoidea</taxon>
        <taxon>Steinernematidae</taxon>
        <taxon>Steinernema</taxon>
    </lineage>
</organism>
<feature type="domain" description="PHD-type" evidence="11">
    <location>
        <begin position="162"/>
        <end position="212"/>
    </location>
</feature>
<feature type="compositionally biased region" description="Acidic residues" evidence="9">
    <location>
        <begin position="425"/>
        <end position="449"/>
    </location>
</feature>
<comment type="caution">
    <text evidence="13">The sequence shown here is derived from an EMBL/GenBank/DDBJ whole genome shotgun (WGS) entry which is preliminary data.</text>
</comment>
<evidence type="ECO:0000256" key="5">
    <source>
        <dbReference type="ARBA" id="ARBA00022833"/>
    </source>
</evidence>
<keyword evidence="5" id="KW-0862">Zinc</keyword>